<reference evidence="2 3" key="1">
    <citation type="journal article" date="2014" name="Genome Announc.">
        <title>Draft Genome Sequence of the Iron-Oxidizing, Acidophilic, and Halotolerant 'Thiobacillus prosperus' Type Strain DSM 5130.</title>
        <authorList>
            <person name="Ossandon F.J."/>
            <person name="Cardenas J.P."/>
            <person name="Corbett M."/>
            <person name="Quatrini R."/>
            <person name="Holmes D.S."/>
            <person name="Watkin E."/>
        </authorList>
    </citation>
    <scope>NUCLEOTIDE SEQUENCE [LARGE SCALE GENOMIC DNA]</scope>
    <source>
        <strain evidence="2 3">DSM 5130</strain>
    </source>
</reference>
<dbReference type="InterPro" id="IPR052936">
    <property type="entry name" value="Jasmonate_Hydroxylase-like"/>
</dbReference>
<dbReference type="Pfam" id="PF03992">
    <property type="entry name" value="ABM"/>
    <property type="match status" value="1"/>
</dbReference>
<feature type="domain" description="ABM" evidence="1">
    <location>
        <begin position="2"/>
        <end position="90"/>
    </location>
</feature>
<dbReference type="PANTHER" id="PTHR37811:SF2">
    <property type="entry name" value="ABM DOMAIN-CONTAINING PROTEIN"/>
    <property type="match status" value="1"/>
</dbReference>
<keyword evidence="2" id="KW-0503">Monooxygenase</keyword>
<keyword evidence="2" id="KW-0560">Oxidoreductase</keyword>
<accession>A0A1A6C0A9</accession>
<proteinExistence type="predicted"/>
<dbReference type="PROSITE" id="PS51725">
    <property type="entry name" value="ABM"/>
    <property type="match status" value="1"/>
</dbReference>
<dbReference type="InterPro" id="IPR011008">
    <property type="entry name" value="Dimeric_a/b-barrel"/>
</dbReference>
<evidence type="ECO:0000259" key="1">
    <source>
        <dbReference type="PROSITE" id="PS51725"/>
    </source>
</evidence>
<dbReference type="EMBL" id="JQSG02000006">
    <property type="protein sequence ID" value="OBS07991.1"/>
    <property type="molecule type" value="Genomic_DNA"/>
</dbReference>
<dbReference type="PANTHER" id="PTHR37811">
    <property type="entry name" value="BLL5343 PROTEIN"/>
    <property type="match status" value="1"/>
</dbReference>
<dbReference type="OrthoDB" id="9797060at2"/>
<dbReference type="GO" id="GO:0004497">
    <property type="term" value="F:monooxygenase activity"/>
    <property type="evidence" value="ECO:0007669"/>
    <property type="project" value="UniProtKB-KW"/>
</dbReference>
<organism evidence="2 3">
    <name type="scientific">Acidihalobacter prosperus</name>
    <dbReference type="NCBI Taxonomy" id="160660"/>
    <lineage>
        <taxon>Bacteria</taxon>
        <taxon>Pseudomonadati</taxon>
        <taxon>Pseudomonadota</taxon>
        <taxon>Gammaproteobacteria</taxon>
        <taxon>Chromatiales</taxon>
        <taxon>Ectothiorhodospiraceae</taxon>
        <taxon>Acidihalobacter</taxon>
    </lineage>
</organism>
<protein>
    <submittedName>
        <fullName evidence="2">Antibiotic biosynthesis monooxygenase</fullName>
    </submittedName>
</protein>
<sequence length="109" mass="12738">MIAAIFEVELIPGQQENYLSIAADLRPLLHKIDGFISIERFQSLSNSERLLSLSLWRDEDSLRIWRNAEAHREAQEIGKAKIFENYRIIVTKVIRDYGMKQRPLTPRAQ</sequence>
<dbReference type="Gene3D" id="3.30.70.100">
    <property type="match status" value="1"/>
</dbReference>
<dbReference type="SUPFAM" id="SSF54909">
    <property type="entry name" value="Dimeric alpha+beta barrel"/>
    <property type="match status" value="1"/>
</dbReference>
<evidence type="ECO:0000313" key="2">
    <source>
        <dbReference type="EMBL" id="OBS07991.1"/>
    </source>
</evidence>
<evidence type="ECO:0000313" key="3">
    <source>
        <dbReference type="Proteomes" id="UP000029273"/>
    </source>
</evidence>
<comment type="caution">
    <text evidence="2">The sequence shown here is derived from an EMBL/GenBank/DDBJ whole genome shotgun (WGS) entry which is preliminary data.</text>
</comment>
<keyword evidence="3" id="KW-1185">Reference proteome</keyword>
<dbReference type="InterPro" id="IPR007138">
    <property type="entry name" value="ABM_dom"/>
</dbReference>
<name>A0A1A6C0A9_9GAMM</name>
<gene>
    <name evidence="2" type="ORF">Thpro_022241</name>
</gene>
<dbReference type="AlphaFoldDB" id="A0A1A6C0A9"/>
<dbReference type="Proteomes" id="UP000029273">
    <property type="component" value="Unassembled WGS sequence"/>
</dbReference>
<dbReference type="RefSeq" id="WP_038091705.1">
    <property type="nucleotide sequence ID" value="NZ_JQSG02000006.1"/>
</dbReference>